<feature type="signal peptide" evidence="1">
    <location>
        <begin position="1"/>
        <end position="17"/>
    </location>
</feature>
<keyword evidence="3" id="KW-1185">Reference proteome</keyword>
<organism evidence="2 3">
    <name type="scientific">Symbiodinium natans</name>
    <dbReference type="NCBI Taxonomy" id="878477"/>
    <lineage>
        <taxon>Eukaryota</taxon>
        <taxon>Sar</taxon>
        <taxon>Alveolata</taxon>
        <taxon>Dinophyceae</taxon>
        <taxon>Suessiales</taxon>
        <taxon>Symbiodiniaceae</taxon>
        <taxon>Symbiodinium</taxon>
    </lineage>
</organism>
<dbReference type="AlphaFoldDB" id="A0A812IH49"/>
<keyword evidence="1" id="KW-0732">Signal</keyword>
<dbReference type="Proteomes" id="UP000604046">
    <property type="component" value="Unassembled WGS sequence"/>
</dbReference>
<gene>
    <name evidence="2" type="ORF">SNAT2548_LOCUS4001</name>
</gene>
<evidence type="ECO:0000313" key="3">
    <source>
        <dbReference type="Proteomes" id="UP000604046"/>
    </source>
</evidence>
<comment type="caution">
    <text evidence="2">The sequence shown here is derived from an EMBL/GenBank/DDBJ whole genome shotgun (WGS) entry which is preliminary data.</text>
</comment>
<dbReference type="EMBL" id="CAJNDS010000245">
    <property type="protein sequence ID" value="CAE7033433.1"/>
    <property type="molecule type" value="Genomic_DNA"/>
</dbReference>
<feature type="chain" id="PRO_5032534631" evidence="1">
    <location>
        <begin position="18"/>
        <end position="539"/>
    </location>
</feature>
<sequence>MASFAIVLSSLLFMVEGHKFASLQDLTAQGASVCSRPVDNEWCKELVILWGCTTPWNKKCPNTDHPLGAAHNSETLEQTCQSACNIATTQEVSNETKANLIHKRMQEAAQLTMALEQQAKQASQAGNADTAKYLETIATAEAFLQMKDLPGLPLDQQQLDAEEQAGKEAAEAIVLDTFEKATDKVFSGVKIDESAVLLYHEAISTMGVACGDAAEAGEVANAESAILGTAATRGNMTKFESEQAISVVDYLESTCSEDTMNLDFFVDKMVADEHLHLNSSFLIQALAAPIHKMAHKLEYHAKAALILHNESNGLAHHFVAHLKHQDRSRKAAAEGAPLDKDPHLKTAVHEMLHQAARSELTDKQREHLHKLDEKHHEVMFGESKKSTCSNHAKRQQEIPADSPLNDPAFQEYVNCECLRNEPSLVCRAKHDEALHKVAKKLADGLADARKASDMKVMAAQAMSDPLEDVQTALAGEVVRSNASRVAFGPCKKAVSCSACVSGICIPFPGYDKKASVLQIVDACVSPRGLHRMHGHFPAS</sequence>
<protein>
    <submittedName>
        <fullName evidence="2">Uncharacterized protein</fullName>
    </submittedName>
</protein>
<reference evidence="2" key="1">
    <citation type="submission" date="2021-02" db="EMBL/GenBank/DDBJ databases">
        <authorList>
            <person name="Dougan E. K."/>
            <person name="Rhodes N."/>
            <person name="Thang M."/>
            <person name="Chan C."/>
        </authorList>
    </citation>
    <scope>NUCLEOTIDE SEQUENCE</scope>
</reference>
<name>A0A812IH49_9DINO</name>
<proteinExistence type="predicted"/>
<accession>A0A812IH49</accession>
<evidence type="ECO:0000313" key="2">
    <source>
        <dbReference type="EMBL" id="CAE7033433.1"/>
    </source>
</evidence>
<evidence type="ECO:0000256" key="1">
    <source>
        <dbReference type="SAM" id="SignalP"/>
    </source>
</evidence>